<dbReference type="EMBL" id="JAJAQI010000001">
    <property type="protein sequence ID" value="MCB4820294.1"/>
    <property type="molecule type" value="Genomic_DNA"/>
</dbReference>
<proteinExistence type="predicted"/>
<organism evidence="1 2">
    <name type="scientific">Roseicella aerolata</name>
    <dbReference type="NCBI Taxonomy" id="2883479"/>
    <lineage>
        <taxon>Bacteria</taxon>
        <taxon>Pseudomonadati</taxon>
        <taxon>Pseudomonadota</taxon>
        <taxon>Alphaproteobacteria</taxon>
        <taxon>Acetobacterales</taxon>
        <taxon>Roseomonadaceae</taxon>
        <taxon>Roseicella</taxon>
    </lineage>
</organism>
<dbReference type="Proteomes" id="UP001139311">
    <property type="component" value="Unassembled WGS sequence"/>
</dbReference>
<accession>A0A9X1I8S9</accession>
<protein>
    <submittedName>
        <fullName evidence="1">WYL domain-containing protein</fullName>
    </submittedName>
</protein>
<keyword evidence="2" id="KW-1185">Reference proteome</keyword>
<evidence type="ECO:0000313" key="2">
    <source>
        <dbReference type="Proteomes" id="UP001139311"/>
    </source>
</evidence>
<evidence type="ECO:0000313" key="1">
    <source>
        <dbReference type="EMBL" id="MCB4820294.1"/>
    </source>
</evidence>
<dbReference type="RefSeq" id="WP_226603326.1">
    <property type="nucleotide sequence ID" value="NZ_JAJAQI010000001.1"/>
</dbReference>
<comment type="caution">
    <text evidence="1">The sequence shown here is derived from an EMBL/GenBank/DDBJ whole genome shotgun (WGS) entry which is preliminary data.</text>
</comment>
<dbReference type="AlphaFoldDB" id="A0A9X1I8S9"/>
<gene>
    <name evidence="1" type="ORF">LHA35_00935</name>
</gene>
<sequence length="103" mass="11140">MPDHDVAALLADAVHQRRAVQLLYDGAWRVVHPHALGRTGRGKLSLLAWQTAGLGRSAEPEGWRMFDLTRVAGADLLQAHFAPRPQPASGRWTAGIAEPMAAV</sequence>
<name>A0A9X1I8S9_9PROT</name>
<dbReference type="PROSITE" id="PS52050">
    <property type="entry name" value="WYL"/>
    <property type="match status" value="1"/>
</dbReference>
<reference evidence="1" key="1">
    <citation type="submission" date="2021-10" db="EMBL/GenBank/DDBJ databases">
        <title>Roseicella aerolatum sp. nov., isolated from aerosols of e-waste dismantling site.</title>
        <authorList>
            <person name="Qin T."/>
        </authorList>
    </citation>
    <scope>NUCLEOTIDE SEQUENCE</scope>
    <source>
        <strain evidence="1">GB24</strain>
    </source>
</reference>